<dbReference type="Gene3D" id="1.10.10.10">
    <property type="entry name" value="Winged helix-like DNA-binding domain superfamily/Winged helix DNA-binding domain"/>
    <property type="match status" value="1"/>
</dbReference>
<evidence type="ECO:0000256" key="4">
    <source>
        <dbReference type="ARBA" id="ARBA00022741"/>
    </source>
</evidence>
<comment type="caution">
    <text evidence="11">The sequence shown here is derived from an EMBL/GenBank/DDBJ whole genome shotgun (WGS) entry which is preliminary data.</text>
</comment>
<evidence type="ECO:0000259" key="7">
    <source>
        <dbReference type="Pfam" id="PF00931"/>
    </source>
</evidence>
<dbReference type="InterPro" id="IPR044974">
    <property type="entry name" value="Disease_R_plants"/>
</dbReference>
<evidence type="ECO:0000256" key="1">
    <source>
        <dbReference type="ARBA" id="ARBA00008894"/>
    </source>
</evidence>
<dbReference type="GO" id="GO:0042742">
    <property type="term" value="P:defense response to bacterium"/>
    <property type="evidence" value="ECO:0007669"/>
    <property type="project" value="UniProtKB-ARBA"/>
</dbReference>
<evidence type="ECO:0000313" key="12">
    <source>
        <dbReference type="Proteomes" id="UP001164776"/>
    </source>
</evidence>
<dbReference type="PANTHER" id="PTHR23155:SF1005">
    <property type="entry name" value="OS07G0197300 PROTEIN"/>
    <property type="match status" value="1"/>
</dbReference>
<evidence type="ECO:0000259" key="9">
    <source>
        <dbReference type="Pfam" id="PF23559"/>
    </source>
</evidence>
<dbReference type="GO" id="GO:0002758">
    <property type="term" value="P:innate immune response-activating signaling pathway"/>
    <property type="evidence" value="ECO:0007669"/>
    <property type="project" value="UniProtKB-ARBA"/>
</dbReference>
<dbReference type="InterPro" id="IPR038005">
    <property type="entry name" value="RX-like_CC"/>
</dbReference>
<evidence type="ECO:0000256" key="3">
    <source>
        <dbReference type="ARBA" id="ARBA00022737"/>
    </source>
</evidence>
<dbReference type="EMBL" id="MU629460">
    <property type="protein sequence ID" value="KAJ1256903.1"/>
    <property type="molecule type" value="Genomic_DNA"/>
</dbReference>
<dbReference type="OrthoDB" id="6161812at2759"/>
<proteinExistence type="inferred from homology"/>
<dbReference type="Gene3D" id="3.40.50.300">
    <property type="entry name" value="P-loop containing nucleotide triphosphate hydrolases"/>
    <property type="match status" value="1"/>
</dbReference>
<dbReference type="InterPro" id="IPR058922">
    <property type="entry name" value="WHD_DRP"/>
</dbReference>
<dbReference type="InterPro" id="IPR041118">
    <property type="entry name" value="Rx_N"/>
</dbReference>
<evidence type="ECO:0008006" key="13">
    <source>
        <dbReference type="Google" id="ProtNLM"/>
    </source>
</evidence>
<keyword evidence="3" id="KW-0677">Repeat</keyword>
<dbReference type="PRINTS" id="PR00364">
    <property type="entry name" value="DISEASERSIST"/>
</dbReference>
<dbReference type="GO" id="GO:0043531">
    <property type="term" value="F:ADP binding"/>
    <property type="evidence" value="ECO:0007669"/>
    <property type="project" value="InterPro"/>
</dbReference>
<reference evidence="11 12" key="1">
    <citation type="submission" date="2022-10" db="EMBL/GenBank/DDBJ databases">
        <title>WGS assembly of Paspalum vaginatum 540-79.</title>
        <authorList>
            <person name="Sun G."/>
            <person name="Wase N."/>
            <person name="Shu S."/>
            <person name="Jenkins J."/>
            <person name="Zhou B."/>
            <person name="Torres-Rodriguez J."/>
            <person name="Chen C."/>
            <person name="Sandor L."/>
            <person name="Plott C."/>
            <person name="Yoshinga Y."/>
            <person name="Daum C."/>
            <person name="Qi P."/>
            <person name="Barry K."/>
            <person name="Lipzen A."/>
            <person name="Berry L."/>
            <person name="Pedersen C."/>
            <person name="Gottilla T."/>
            <person name="Foltz A."/>
            <person name="Yu H."/>
            <person name="O'Malley R."/>
            <person name="Zhang C."/>
            <person name="Devos K."/>
            <person name="Sigmon B."/>
            <person name="Yu B."/>
            <person name="Obata T."/>
            <person name="Schmutz J."/>
            <person name="Schnable J."/>
        </authorList>
    </citation>
    <scope>NUCLEOTIDE SEQUENCE [LARGE SCALE GENOMIC DNA]</scope>
    <source>
        <strain evidence="12">cv. 540-79</strain>
    </source>
</reference>
<keyword evidence="2" id="KW-0433">Leucine-rich repeat</keyword>
<dbReference type="Gene3D" id="1.20.5.4130">
    <property type="match status" value="1"/>
</dbReference>
<dbReference type="AlphaFoldDB" id="A0A9W7XBE6"/>
<feature type="domain" description="NB-ARC" evidence="7">
    <location>
        <begin position="183"/>
        <end position="366"/>
    </location>
</feature>
<feature type="domain" description="Disease resistance protein winged helix" evidence="9">
    <location>
        <begin position="457"/>
        <end position="527"/>
    </location>
</feature>
<dbReference type="InterPro" id="IPR032675">
    <property type="entry name" value="LRR_dom_sf"/>
</dbReference>
<feature type="domain" description="Disease resistance N-terminal" evidence="8">
    <location>
        <begin position="15"/>
        <end position="93"/>
    </location>
</feature>
<gene>
    <name evidence="11" type="ORF">BS78_K276900</name>
</gene>
<evidence type="ECO:0000259" key="10">
    <source>
        <dbReference type="Pfam" id="PF23598"/>
    </source>
</evidence>
<dbReference type="Gene3D" id="3.80.10.10">
    <property type="entry name" value="Ribonuclease Inhibitor"/>
    <property type="match status" value="1"/>
</dbReference>
<dbReference type="FunFam" id="1.10.10.10:FF:000322">
    <property type="entry name" value="Probable disease resistance protein At1g63360"/>
    <property type="match status" value="1"/>
</dbReference>
<dbReference type="GO" id="GO:0009626">
    <property type="term" value="P:plant-type hypersensitive response"/>
    <property type="evidence" value="ECO:0007669"/>
    <property type="project" value="UniProtKB-ARBA"/>
</dbReference>
<dbReference type="CDD" id="cd14798">
    <property type="entry name" value="RX-CC_like"/>
    <property type="match status" value="1"/>
</dbReference>
<evidence type="ECO:0000259" key="8">
    <source>
        <dbReference type="Pfam" id="PF18052"/>
    </source>
</evidence>
<accession>A0A9W7XBE6</accession>
<keyword evidence="12" id="KW-1185">Reference proteome</keyword>
<dbReference type="Pfam" id="PF18052">
    <property type="entry name" value="Rx_N"/>
    <property type="match status" value="1"/>
</dbReference>
<dbReference type="PANTHER" id="PTHR23155">
    <property type="entry name" value="DISEASE RESISTANCE PROTEIN RP"/>
    <property type="match status" value="1"/>
</dbReference>
<dbReference type="InterPro" id="IPR027417">
    <property type="entry name" value="P-loop_NTPase"/>
</dbReference>
<dbReference type="SUPFAM" id="SSF52540">
    <property type="entry name" value="P-loop containing nucleoside triphosphate hydrolases"/>
    <property type="match status" value="1"/>
</dbReference>
<name>A0A9W7XBE6_9POAL</name>
<dbReference type="Pfam" id="PF00931">
    <property type="entry name" value="NB-ARC"/>
    <property type="match status" value="1"/>
</dbReference>
<evidence type="ECO:0000256" key="2">
    <source>
        <dbReference type="ARBA" id="ARBA00022614"/>
    </source>
</evidence>
<evidence type="ECO:0000256" key="6">
    <source>
        <dbReference type="ARBA" id="ARBA00023054"/>
    </source>
</evidence>
<keyword evidence="6" id="KW-0175">Coiled coil</keyword>
<dbReference type="Pfam" id="PF23598">
    <property type="entry name" value="LRR_14"/>
    <property type="match status" value="1"/>
</dbReference>
<dbReference type="InterPro" id="IPR055414">
    <property type="entry name" value="LRR_R13L4/SHOC2-like"/>
</dbReference>
<feature type="domain" description="Disease resistance R13L4/SHOC-2-like LRR" evidence="10">
    <location>
        <begin position="572"/>
        <end position="896"/>
    </location>
</feature>
<dbReference type="InterPro" id="IPR002182">
    <property type="entry name" value="NB-ARC"/>
</dbReference>
<comment type="similarity">
    <text evidence="1">Belongs to the disease resistance NB-LRR family.</text>
</comment>
<dbReference type="InterPro" id="IPR036388">
    <property type="entry name" value="WH-like_DNA-bd_sf"/>
</dbReference>
<evidence type="ECO:0000256" key="5">
    <source>
        <dbReference type="ARBA" id="ARBA00022821"/>
    </source>
</evidence>
<sequence length="914" mass="103517">MESSAVVSYAEGAAKALLGKIGLLLSEEYKLLRGVRGEVVLLRDDVAIMNSLLRMLAEADDGSVNHFVREWMKQVRKLAYDGEDNIDLFTRRICCIRPVHGALDHARQWWEMLHARHRLGCDIKDLRARALAISERRAMYGVGSHELRSSAYFVRRAPLTSRHIGLRAANSPNVGIESQVKTLSSRLDPVKNNPDSELKVFSIVGYGGLGKTTLALEVCRRLEDKFNCQAIVSVSQAFDASTDMGELLKRILQQVVKMKRENSTQETEAVGNLGQMDETTLTNKLSEHLKDKKYLILIDDVWTIQAWNAIQSRLPENNLNSRIIVTTRIEGVANACSPPVGKTKYIHKIKPLEIKDSEKLFVDRVFGCNATCPEELKPIMERILEKCGGLPLAIVSIASLLAGYTSPGSIQMWERFCNSMGFQMENNPTLEGMRQIITLSYNHLPQHLKTCMMYLSIFPEDYVIKKKRILYRWVAEGLVVEKRGLASVEVAEAYFDELMGMNMIDATNMRYDGAIRACRVHDIMLEVVVSKALEENFVTLVGGQCGGTSVDRFRRLSIQGDKHTIEGMDVKHVRSLSTFRPSGHSGILNRLAEITLLRVLDLEGCKDVQNHHMTHICQLFLLTFLSLRDTDVSEMPSEIGRLQHLQTLSLHGTSLKDLPESVTNLVKLEHLYFTNKHDFNTLWRLPRGLSKMKALRLARKVNLEDDEQVAKEIGNLAQLQDIEFVLHSDNQQVLDGLADSLSKTYSLRTLKVADHHPHSKKMNFLLKLTSPPPLLRSLRIQGRMDRFPDWIKSLKHLVTIKLVLCQLPNLMRIDIESQACCDKILVMSLELRVTPNPCYMPKQLMFIPRATPKIEMLVLRVNPSSLPNLGLEHLTSLKVVELMGFKSTNALHDTVRQLGEENNRRQKQGINQFK</sequence>
<evidence type="ECO:0000313" key="11">
    <source>
        <dbReference type="EMBL" id="KAJ1256903.1"/>
    </source>
</evidence>
<dbReference type="Proteomes" id="UP001164776">
    <property type="component" value="Unassembled WGS sequence"/>
</dbReference>
<protein>
    <recommendedName>
        <fullName evidence="13">AAA+ ATPase domain-containing protein</fullName>
    </recommendedName>
</protein>
<dbReference type="Pfam" id="PF23559">
    <property type="entry name" value="WHD_DRP"/>
    <property type="match status" value="1"/>
</dbReference>
<keyword evidence="5" id="KW-0611">Plant defense</keyword>
<organism evidence="11 12">
    <name type="scientific">Paspalum vaginatum</name>
    <name type="common">seashore paspalum</name>
    <dbReference type="NCBI Taxonomy" id="158149"/>
    <lineage>
        <taxon>Eukaryota</taxon>
        <taxon>Viridiplantae</taxon>
        <taxon>Streptophyta</taxon>
        <taxon>Embryophyta</taxon>
        <taxon>Tracheophyta</taxon>
        <taxon>Spermatophyta</taxon>
        <taxon>Magnoliopsida</taxon>
        <taxon>Liliopsida</taxon>
        <taxon>Poales</taxon>
        <taxon>Poaceae</taxon>
        <taxon>PACMAD clade</taxon>
        <taxon>Panicoideae</taxon>
        <taxon>Andropogonodae</taxon>
        <taxon>Paspaleae</taxon>
        <taxon>Paspalinae</taxon>
        <taxon>Paspalum</taxon>
    </lineage>
</organism>
<feature type="non-terminal residue" evidence="11">
    <location>
        <position position="914"/>
    </location>
</feature>
<dbReference type="SUPFAM" id="SSF52047">
    <property type="entry name" value="RNI-like"/>
    <property type="match status" value="1"/>
</dbReference>
<keyword evidence="4" id="KW-0547">Nucleotide-binding</keyword>